<keyword evidence="1 4" id="KW-0349">Heme</keyword>
<dbReference type="AlphaFoldDB" id="A0A5E6QD20"/>
<evidence type="ECO:0000256" key="3">
    <source>
        <dbReference type="ARBA" id="ARBA00023004"/>
    </source>
</evidence>
<dbReference type="GO" id="GO:0020037">
    <property type="term" value="F:heme binding"/>
    <property type="evidence" value="ECO:0007669"/>
    <property type="project" value="InterPro"/>
</dbReference>
<evidence type="ECO:0000313" key="7">
    <source>
        <dbReference type="Proteomes" id="UP000344274"/>
    </source>
</evidence>
<organism evidence="6 7">
    <name type="scientific">Pseudomonas fluorescens</name>
    <dbReference type="NCBI Taxonomy" id="294"/>
    <lineage>
        <taxon>Bacteria</taxon>
        <taxon>Pseudomonadati</taxon>
        <taxon>Pseudomonadota</taxon>
        <taxon>Gammaproteobacteria</taxon>
        <taxon>Pseudomonadales</taxon>
        <taxon>Pseudomonadaceae</taxon>
        <taxon>Pseudomonas</taxon>
    </lineage>
</organism>
<keyword evidence="2 4" id="KW-0479">Metal-binding</keyword>
<dbReference type="SUPFAM" id="SSF46626">
    <property type="entry name" value="Cytochrome c"/>
    <property type="match status" value="1"/>
</dbReference>
<evidence type="ECO:0000313" key="6">
    <source>
        <dbReference type="EMBL" id="VVM53187.1"/>
    </source>
</evidence>
<dbReference type="InterPro" id="IPR009056">
    <property type="entry name" value="Cyt_c-like_dom"/>
</dbReference>
<keyword evidence="3 4" id="KW-0408">Iron</keyword>
<evidence type="ECO:0000256" key="1">
    <source>
        <dbReference type="ARBA" id="ARBA00022617"/>
    </source>
</evidence>
<evidence type="ECO:0000256" key="2">
    <source>
        <dbReference type="ARBA" id="ARBA00022723"/>
    </source>
</evidence>
<reference evidence="6 7" key="1">
    <citation type="submission" date="2019-09" db="EMBL/GenBank/DDBJ databases">
        <authorList>
            <person name="Chandra G."/>
            <person name="Truman W A."/>
        </authorList>
    </citation>
    <scope>NUCLEOTIDE SEQUENCE [LARGE SCALE GENOMIC DNA]</scope>
    <source>
        <strain evidence="6">PS673</strain>
    </source>
</reference>
<gene>
    <name evidence="6" type="ORF">PS673_00875</name>
</gene>
<protein>
    <recommendedName>
        <fullName evidence="5">Cytochrome c domain-containing protein</fullName>
    </recommendedName>
</protein>
<dbReference type="Gene3D" id="1.10.760.10">
    <property type="entry name" value="Cytochrome c-like domain"/>
    <property type="match status" value="1"/>
</dbReference>
<dbReference type="InterPro" id="IPR036909">
    <property type="entry name" value="Cyt_c-like_dom_sf"/>
</dbReference>
<dbReference type="GO" id="GO:0009055">
    <property type="term" value="F:electron transfer activity"/>
    <property type="evidence" value="ECO:0007669"/>
    <property type="project" value="InterPro"/>
</dbReference>
<dbReference type="Pfam" id="PF00034">
    <property type="entry name" value="Cytochrom_C"/>
    <property type="match status" value="1"/>
</dbReference>
<dbReference type="RefSeq" id="WP_154946634.1">
    <property type="nucleotide sequence ID" value="NZ_CABVHB010000004.1"/>
</dbReference>
<sequence length="163" mass="17201">MSDVETNARHSSISRAALVMLVGVLSLGTVIAWSVVRMPASSTISPRGDNLPGVPQGTTFDQGRASALIQTGKVVVRQRCAGCHDAQQRLEGPSWQAIVARYQQHVGADPMGADALALMNTAISHPRPGWDGYTPGPSAIALTPDAQLGVAAWILSHAREEIK</sequence>
<dbReference type="Proteomes" id="UP000344274">
    <property type="component" value="Unassembled WGS sequence"/>
</dbReference>
<dbReference type="PROSITE" id="PS51007">
    <property type="entry name" value="CYTC"/>
    <property type="match status" value="1"/>
</dbReference>
<name>A0A5E6QD20_PSEFL</name>
<dbReference type="EMBL" id="CABVHB010000004">
    <property type="protein sequence ID" value="VVM53187.1"/>
    <property type="molecule type" value="Genomic_DNA"/>
</dbReference>
<proteinExistence type="predicted"/>
<evidence type="ECO:0000259" key="5">
    <source>
        <dbReference type="PROSITE" id="PS51007"/>
    </source>
</evidence>
<feature type="domain" description="Cytochrome c" evidence="5">
    <location>
        <begin position="67"/>
        <end position="158"/>
    </location>
</feature>
<dbReference type="GO" id="GO:0046872">
    <property type="term" value="F:metal ion binding"/>
    <property type="evidence" value="ECO:0007669"/>
    <property type="project" value="UniProtKB-KW"/>
</dbReference>
<evidence type="ECO:0000256" key="4">
    <source>
        <dbReference type="PROSITE-ProRule" id="PRU00433"/>
    </source>
</evidence>
<accession>A0A5E6QD20</accession>